<feature type="transmembrane region" description="Helical" evidence="1">
    <location>
        <begin position="260"/>
        <end position="280"/>
    </location>
</feature>
<dbReference type="AlphaFoldDB" id="A0A0P9V6C3"/>
<reference evidence="3 4" key="1">
    <citation type="submission" date="2015-09" db="EMBL/GenBank/DDBJ databases">
        <title>Genome announcement of multiple Pseudomonas syringae strains.</title>
        <authorList>
            <person name="Thakur S."/>
            <person name="Wang P.W."/>
            <person name="Gong Y."/>
            <person name="Weir B.S."/>
            <person name="Guttman D.S."/>
        </authorList>
    </citation>
    <scope>NUCLEOTIDE SEQUENCE [LARGE SCALE GENOMIC DNA]</scope>
    <source>
        <strain evidence="3 4">ICMP6289</strain>
    </source>
</reference>
<evidence type="ECO:0000259" key="2">
    <source>
        <dbReference type="Pfam" id="PF07916"/>
    </source>
</evidence>
<dbReference type="Pfam" id="PF07916">
    <property type="entry name" value="TraG_N"/>
    <property type="match status" value="1"/>
</dbReference>
<dbReference type="Proteomes" id="UP000050455">
    <property type="component" value="Unassembled WGS sequence"/>
</dbReference>
<feature type="domain" description="TraG N-terminal Proteobacteria" evidence="2">
    <location>
        <begin position="2"/>
        <end position="363"/>
    </location>
</feature>
<keyword evidence="1" id="KW-0472">Membrane</keyword>
<feature type="transmembrane region" description="Helical" evidence="1">
    <location>
        <begin position="231"/>
        <end position="253"/>
    </location>
</feature>
<dbReference type="PATRIC" id="fig|86176.4.peg.561"/>
<evidence type="ECO:0000313" key="4">
    <source>
        <dbReference type="Proteomes" id="UP000050455"/>
    </source>
</evidence>
<evidence type="ECO:0000256" key="1">
    <source>
        <dbReference type="SAM" id="Phobius"/>
    </source>
</evidence>
<feature type="transmembrane region" description="Helical" evidence="1">
    <location>
        <begin position="322"/>
        <end position="345"/>
    </location>
</feature>
<keyword evidence="4" id="KW-1185">Reference proteome</keyword>
<sequence length="389" mass="42522">MPVWWAFMHALSRAITGASVAAIPCGTDLRQIRMEINATRIDDPVLAQEVADFTHDCYGPARAKLFMSRPDLDEAQMHDVTWIGSNFFVGTSGYYDTYRAKTPRDGWAYDSSRDAGLAQVPSGAGYPTCRQWWSDGGNGLRARLLAQVDPSMLNRLAGWAGFLSRTEVDDSVIRAIASPRQQKLNQGSVYTDYGGQIEKTDPNIITRAASDVGLAIGSLGYFPAMDAVRQALPMVLSLLKMALVICMPLVLVAGTYNLKTVMTVSLVQLALFFVDFWFQLARWVDSTILDALYGWGWGWGWNRPHTNFDPVMGLNNAFGDMLLNFVMATMFIVLPLFWVTALGWAGYSVGNLLQGLVGGTDGAKAAGGKAGDLAFGNAMKWASTPSKKK</sequence>
<keyword evidence="1" id="KW-0812">Transmembrane</keyword>
<protein>
    <recommendedName>
        <fullName evidence="2">TraG N-terminal Proteobacteria domain-containing protein</fullName>
    </recommendedName>
</protein>
<keyword evidence="1" id="KW-1133">Transmembrane helix</keyword>
<name>A0A0P9V6C3_9PSED</name>
<proteinExistence type="predicted"/>
<organism evidence="3 4">
    <name type="scientific">Pseudomonas meliae</name>
    <dbReference type="NCBI Taxonomy" id="86176"/>
    <lineage>
        <taxon>Bacteria</taxon>
        <taxon>Pseudomonadati</taxon>
        <taxon>Pseudomonadota</taxon>
        <taxon>Gammaproteobacteria</taxon>
        <taxon>Pseudomonadales</taxon>
        <taxon>Pseudomonadaceae</taxon>
        <taxon>Pseudomonas</taxon>
    </lineage>
</organism>
<dbReference type="EMBL" id="LJQT01000080">
    <property type="protein sequence ID" value="KPX93764.1"/>
    <property type="molecule type" value="Genomic_DNA"/>
</dbReference>
<accession>A0A0P9V6C3</accession>
<gene>
    <name evidence="3" type="ORF">ALO64_00513</name>
</gene>
<comment type="caution">
    <text evidence="3">The sequence shown here is derived from an EMBL/GenBank/DDBJ whole genome shotgun (WGS) entry which is preliminary data.</text>
</comment>
<dbReference type="InterPro" id="IPR012931">
    <property type="entry name" value="TraG_N_Proteobacteria"/>
</dbReference>
<evidence type="ECO:0000313" key="3">
    <source>
        <dbReference type="EMBL" id="KPX93764.1"/>
    </source>
</evidence>